<accession>A0A8J5XKT4</accession>
<evidence type="ECO:0000313" key="2">
    <source>
        <dbReference type="EMBL" id="KAG8466603.1"/>
    </source>
</evidence>
<dbReference type="Gene3D" id="3.10.180.10">
    <property type="entry name" value="2,3-Dihydroxybiphenyl 1,2-Dioxygenase, domain 1"/>
    <property type="match status" value="1"/>
</dbReference>
<gene>
    <name evidence="2" type="ORF">KFE25_007982</name>
</gene>
<keyword evidence="1" id="KW-0732">Signal</keyword>
<evidence type="ECO:0008006" key="4">
    <source>
        <dbReference type="Google" id="ProtNLM"/>
    </source>
</evidence>
<comment type="caution">
    <text evidence="2">The sequence shown here is derived from an EMBL/GenBank/DDBJ whole genome shotgun (WGS) entry which is preliminary data.</text>
</comment>
<reference evidence="2" key="1">
    <citation type="submission" date="2021-05" db="EMBL/GenBank/DDBJ databases">
        <title>The genome of the haptophyte Pavlova lutheri (Diacronema luteri, Pavlovales) - a model for lipid biosynthesis in eukaryotic algae.</title>
        <authorList>
            <person name="Hulatt C.J."/>
            <person name="Posewitz M.C."/>
        </authorList>
    </citation>
    <scope>NUCLEOTIDE SEQUENCE</scope>
    <source>
        <strain evidence="2">NIVA-4/92</strain>
    </source>
</reference>
<feature type="signal peptide" evidence="1">
    <location>
        <begin position="1"/>
        <end position="20"/>
    </location>
</feature>
<sequence>MRCRSACRLALALLLAGARGAPSAGWHGAASCTRRALLGSAVLLPAASARAVVRYAPARYTLVPQGSVRDKEERLAEVTRELMRKAEDPYLLGEQAQLEYDLDRLRENAAAVRRIRGCAASGGAIAASLRVRVPDLAAARRFWLDGLKMSELRSSRVGPDGAEGIVVGYGREGLDEDDGGKFSLELVQASARAPAPARLALDAPDAEAAGALLYVQLRVPNVRISGLVQSGGAIESAYGYVEVTSPGGLAVRVITAPRRDPVEFVALRVPDVEAAAAYYERAFGMRRIPSPPRRTERGPGVLGTGLFGREYEVQDDVLAPKVLYGSVLMVSACCGQADSAGVLLVPPSATTAPLGLRLAGGDGDPVLTVRAADVSAARKAALADADGFARDPSGARVCVSELRV</sequence>
<keyword evidence="3" id="KW-1185">Reference proteome</keyword>
<dbReference type="EMBL" id="JAGTXO010000007">
    <property type="protein sequence ID" value="KAG8466603.1"/>
    <property type="molecule type" value="Genomic_DNA"/>
</dbReference>
<dbReference type="PROSITE" id="PS51257">
    <property type="entry name" value="PROKAR_LIPOPROTEIN"/>
    <property type="match status" value="1"/>
</dbReference>
<organism evidence="2 3">
    <name type="scientific">Diacronema lutheri</name>
    <name type="common">Unicellular marine alga</name>
    <name type="synonym">Monochrysis lutheri</name>
    <dbReference type="NCBI Taxonomy" id="2081491"/>
    <lineage>
        <taxon>Eukaryota</taxon>
        <taxon>Haptista</taxon>
        <taxon>Haptophyta</taxon>
        <taxon>Pavlovophyceae</taxon>
        <taxon>Pavlovales</taxon>
        <taxon>Pavlovaceae</taxon>
        <taxon>Diacronema</taxon>
    </lineage>
</organism>
<proteinExistence type="predicted"/>
<feature type="chain" id="PRO_5035273150" description="Peptidylprolyl isomerase" evidence="1">
    <location>
        <begin position="21"/>
        <end position="404"/>
    </location>
</feature>
<dbReference type="InterPro" id="IPR029068">
    <property type="entry name" value="Glyas_Bleomycin-R_OHBP_Dase"/>
</dbReference>
<evidence type="ECO:0000313" key="3">
    <source>
        <dbReference type="Proteomes" id="UP000751190"/>
    </source>
</evidence>
<dbReference type="AlphaFoldDB" id="A0A8J5XKT4"/>
<name>A0A8J5XKT4_DIALT</name>
<protein>
    <recommendedName>
        <fullName evidence="4">Peptidylprolyl isomerase</fullName>
    </recommendedName>
</protein>
<dbReference type="SUPFAM" id="SSF54593">
    <property type="entry name" value="Glyoxalase/Bleomycin resistance protein/Dihydroxybiphenyl dioxygenase"/>
    <property type="match status" value="2"/>
</dbReference>
<evidence type="ECO:0000256" key="1">
    <source>
        <dbReference type="SAM" id="SignalP"/>
    </source>
</evidence>
<dbReference type="Proteomes" id="UP000751190">
    <property type="component" value="Unassembled WGS sequence"/>
</dbReference>
<dbReference type="OrthoDB" id="16820at2759"/>